<dbReference type="PANTHER" id="PTHR33619:SF3">
    <property type="entry name" value="POLYSACCHARIDE EXPORT PROTEIN GFCE-RELATED"/>
    <property type="match status" value="1"/>
</dbReference>
<evidence type="ECO:0000313" key="5">
    <source>
        <dbReference type="Proteomes" id="UP000295438"/>
    </source>
</evidence>
<feature type="domain" description="Polysaccharide export protein N-terminal" evidence="2">
    <location>
        <begin position="151"/>
        <end position="213"/>
    </location>
</feature>
<evidence type="ECO:0000313" key="4">
    <source>
        <dbReference type="EMBL" id="TDK42022.1"/>
    </source>
</evidence>
<feature type="domain" description="Soluble ligand binding" evidence="3">
    <location>
        <begin position="237"/>
        <end position="282"/>
    </location>
</feature>
<dbReference type="Proteomes" id="UP000295438">
    <property type="component" value="Unassembled WGS sequence"/>
</dbReference>
<gene>
    <name evidence="4" type="ORF">E1898_18790</name>
</gene>
<accession>A0A4R5USE2</accession>
<protein>
    <recommendedName>
        <fullName evidence="6">Sugar transporter</fullName>
    </recommendedName>
</protein>
<reference evidence="4 5" key="1">
    <citation type="submission" date="2019-03" db="EMBL/GenBank/DDBJ databases">
        <title>Algoriphagus aquimaris sp. nov., isolated form marine sediment in Pohang, Korea.</title>
        <authorList>
            <person name="Kim J."/>
            <person name="Yoon S.-H."/>
            <person name="Lee S.-S."/>
        </authorList>
    </citation>
    <scope>NUCLEOTIDE SEQUENCE [LARGE SCALE GENOMIC DNA]</scope>
    <source>
        <strain evidence="4 5">F21</strain>
    </source>
</reference>
<name>A0A4R5USE2_9BACT</name>
<dbReference type="GO" id="GO:0015159">
    <property type="term" value="F:polysaccharide transmembrane transporter activity"/>
    <property type="evidence" value="ECO:0007669"/>
    <property type="project" value="InterPro"/>
</dbReference>
<evidence type="ECO:0008006" key="6">
    <source>
        <dbReference type="Google" id="ProtNLM"/>
    </source>
</evidence>
<proteinExistence type="predicted"/>
<keyword evidence="5" id="KW-1185">Reference proteome</keyword>
<comment type="caution">
    <text evidence="4">The sequence shown here is derived from an EMBL/GenBank/DDBJ whole genome shotgun (WGS) entry which is preliminary data.</text>
</comment>
<dbReference type="Pfam" id="PF10531">
    <property type="entry name" value="SLBB"/>
    <property type="match status" value="3"/>
</dbReference>
<keyword evidence="1" id="KW-0732">Signal</keyword>
<dbReference type="InterPro" id="IPR049712">
    <property type="entry name" value="Poly_export"/>
</dbReference>
<dbReference type="PANTHER" id="PTHR33619">
    <property type="entry name" value="POLYSACCHARIDE EXPORT PROTEIN GFCE-RELATED"/>
    <property type="match status" value="1"/>
</dbReference>
<evidence type="ECO:0000259" key="3">
    <source>
        <dbReference type="Pfam" id="PF10531"/>
    </source>
</evidence>
<dbReference type="EMBL" id="SMUW01000037">
    <property type="protein sequence ID" value="TDK42022.1"/>
    <property type="molecule type" value="Genomic_DNA"/>
</dbReference>
<dbReference type="AlphaFoldDB" id="A0A4R5USE2"/>
<feature type="domain" description="Soluble ligand binding" evidence="3">
    <location>
        <begin position="618"/>
        <end position="661"/>
    </location>
</feature>
<evidence type="ECO:0000256" key="1">
    <source>
        <dbReference type="ARBA" id="ARBA00022729"/>
    </source>
</evidence>
<organism evidence="4 5">
    <name type="scientific">Algoriphagus formosus</name>
    <dbReference type="NCBI Taxonomy" id="2007308"/>
    <lineage>
        <taxon>Bacteria</taxon>
        <taxon>Pseudomonadati</taxon>
        <taxon>Bacteroidota</taxon>
        <taxon>Cytophagia</taxon>
        <taxon>Cytophagales</taxon>
        <taxon>Cyclobacteriaceae</taxon>
        <taxon>Algoriphagus</taxon>
    </lineage>
</organism>
<sequence>MKSLFNLFLGTLLTFVLFSSIAYGQSEEQLAKQAAAMDINTRQQALDELAKRGISENQARQMARMRGIDFDAFLNNYLGNQKSTPSQGLNPSMPQTQNPTQIGLDTTTLADEVIMDVRSVGSTKSDSTYFGYSIFDNNPYLSKDYLVGNIDEGYLISPGDRLRIVIFGDNSLEVEAEVDLNGNITIPNFGVFQAAGNTYGTLRDRLTVYFGKYFSGLLSARQTTFLDVSLTQIRPVKITVVGESNAPGAHLVSGMASVLTALYTSGGVKTSGSLRSIKVYRNNQLYREVDLYDFLTSGSLNEDFRLTSNDLIFIPPRQSTVTLQGEVKKPAIYELKPGETLQDLIRFSGGLPVNTSRETVTIQRIKSDMERNGQDIYDRFLTSANYQTASEYQLQDGDVVRFFPILEKVLNQVTLSGNVNQPGDYPISEFPDLKSLILNAGKNIRPNTYLGKVDVYKENLNGERSFTTYNLESVLNNSLPIQLESQDSVKVYSLQEVQGEKLVYISGFGLDSSDSLISNPSQNLGSLDSKGRKSLFWRENLSLFDLIFQSTSFEELDYQSKLLTSRIDLKRFDAESGIFQVNTYSLDKLAELQETYLQPKDEVILYSREVTEVINPTIRVTGYVREPMEIPLTAGMSVEDAILQAGGFLEYADQDLVVVNRERFDYNTGQLSQRFDIIPDSEYLLGNTNSSNTNFVLENNDIISVRKQEGVEPLRSISIDGAVRFPGSIVLEERFETFSALADKVGGLRDDAYLPASYVLRNGNVLAVNLSKSGNLKQSFFQDGDQIFIADRAGTVEVLGAVENEVNFVWKEGKKAKFYLRNAGGKVRKEGGKAYLIQPNGLSSKIGLFKNPTVLPDSRILVNRKPPKEKSDKPFIDTFIQILSVTTGALTTIILVQNLNN</sequence>
<dbReference type="InterPro" id="IPR019554">
    <property type="entry name" value="Soluble_ligand-bd"/>
</dbReference>
<evidence type="ECO:0000259" key="2">
    <source>
        <dbReference type="Pfam" id="PF02563"/>
    </source>
</evidence>
<dbReference type="RefSeq" id="WP_133392044.1">
    <property type="nucleotide sequence ID" value="NZ_SMUW01000037.1"/>
</dbReference>
<feature type="domain" description="Soluble ligand binding" evidence="3">
    <location>
        <begin position="321"/>
        <end position="367"/>
    </location>
</feature>
<dbReference type="Gene3D" id="3.10.560.10">
    <property type="entry name" value="Outer membrane lipoprotein wza domain like"/>
    <property type="match status" value="6"/>
</dbReference>
<dbReference type="InterPro" id="IPR003715">
    <property type="entry name" value="Poly_export_N"/>
</dbReference>
<dbReference type="Pfam" id="PF02563">
    <property type="entry name" value="Poly_export"/>
    <property type="match status" value="1"/>
</dbReference>